<dbReference type="OrthoDB" id="625722at2"/>
<dbReference type="Pfam" id="PF00817">
    <property type="entry name" value="IMS"/>
    <property type="match status" value="1"/>
</dbReference>
<dbReference type="InterPro" id="IPR043502">
    <property type="entry name" value="DNA/RNA_pol_sf"/>
</dbReference>
<dbReference type="PANTHER" id="PTHR35369">
    <property type="entry name" value="BLR3025 PROTEIN-RELATED"/>
    <property type="match status" value="1"/>
</dbReference>
<reference evidence="4 5" key="1">
    <citation type="submission" date="2019-10" db="EMBL/GenBank/DDBJ databases">
        <title>Whole-genome sequence of the purple nonsulfur photosynthetic bacterium Rhodocyclus tenuis.</title>
        <authorList>
            <person name="Kyndt J.A."/>
            <person name="Meyer T.E."/>
        </authorList>
    </citation>
    <scope>NUCLEOTIDE SEQUENCE [LARGE SCALE GENOMIC DNA]</scope>
    <source>
        <strain evidence="4 5">DSM 110</strain>
    </source>
</reference>
<dbReference type="Proteomes" id="UP000480275">
    <property type="component" value="Unassembled WGS sequence"/>
</dbReference>
<evidence type="ECO:0000313" key="5">
    <source>
        <dbReference type="Proteomes" id="UP000480275"/>
    </source>
</evidence>
<evidence type="ECO:0000313" key="4">
    <source>
        <dbReference type="EMBL" id="MQY50913.1"/>
    </source>
</evidence>
<sequence length="505" mass="53793">MLWLALFLPRLPLDALPESAQPSVVVAGEGIVAANDAALAAGVTPGLRLASAYARLPGLFVRPRDPAREIAALQRLACWAGAFTSEVSLAPPATVLLEIGASLRLFGGVERLFPQIATEATAQGFAVQAALAPTPLAAEWFARAGEVRPCTDLALLPQRLGALSLAVLLPEQAERLAAFGARTLGDVLRLPRAGLSRRLGLPFAQDLARALGELPDPRARFVFPESFALRLELSARSDSAPALAFAARHLIGALSGWLAVRAAGVRECVLELCCERGARAAPTVQLALAFAEATRDAQRIARVLDERLARLPLPAAVESMCLRIDALEAMAGREGQLFSDAAHGAAGNGGGDARVAELIERLQARLGEERVFRLRAVEDHRPECATHAESPWSETASSRRAPASGPLARMAPSMTMATARPSAPRPLYLLSPPQALPEVGGQPQRGGALHLLAGPERIESGWWDDGEPGATGDVQRDYFIAVSPRDEWLWVFRCVDGWFVHGLFA</sequence>
<dbReference type="PANTHER" id="PTHR35369:SF2">
    <property type="entry name" value="BLR3025 PROTEIN"/>
    <property type="match status" value="1"/>
</dbReference>
<dbReference type="EMBL" id="WIXJ01000002">
    <property type="protein sequence ID" value="MQY50913.1"/>
    <property type="molecule type" value="Genomic_DNA"/>
</dbReference>
<dbReference type="InterPro" id="IPR050356">
    <property type="entry name" value="SulA_CellDiv_inhibitor"/>
</dbReference>
<dbReference type="InterPro" id="IPR001126">
    <property type="entry name" value="UmuC"/>
</dbReference>
<accession>A0A6L5JU51</accession>
<keyword evidence="1" id="KW-0227">DNA damage</keyword>
<organism evidence="4 5">
    <name type="scientific">Rhodocyclus tenuis</name>
    <name type="common">Rhodospirillum tenue</name>
    <dbReference type="NCBI Taxonomy" id="1066"/>
    <lineage>
        <taxon>Bacteria</taxon>
        <taxon>Pseudomonadati</taxon>
        <taxon>Pseudomonadota</taxon>
        <taxon>Betaproteobacteria</taxon>
        <taxon>Rhodocyclales</taxon>
        <taxon>Rhodocyclaceae</taxon>
        <taxon>Rhodocyclus</taxon>
    </lineage>
</organism>
<dbReference type="CDD" id="cd03468">
    <property type="entry name" value="PolY_like"/>
    <property type="match status" value="1"/>
</dbReference>
<proteinExistence type="predicted"/>
<evidence type="ECO:0000259" key="3">
    <source>
        <dbReference type="Pfam" id="PF00817"/>
    </source>
</evidence>
<evidence type="ECO:0000256" key="1">
    <source>
        <dbReference type="ARBA" id="ARBA00022763"/>
    </source>
</evidence>
<feature type="domain" description="UmuC" evidence="3">
    <location>
        <begin position="21"/>
        <end position="139"/>
    </location>
</feature>
<comment type="caution">
    <text evidence="4">The sequence shown here is derived from an EMBL/GenBank/DDBJ whole genome shotgun (WGS) entry which is preliminary data.</text>
</comment>
<dbReference type="GO" id="GO:0006281">
    <property type="term" value="P:DNA repair"/>
    <property type="evidence" value="ECO:0007669"/>
    <property type="project" value="InterPro"/>
</dbReference>
<gene>
    <name evidence="4" type="ORF">GHK24_03855</name>
</gene>
<protein>
    <submittedName>
        <fullName evidence="4">DNA polymerase Y family protein</fullName>
    </submittedName>
</protein>
<dbReference type="AlphaFoldDB" id="A0A6L5JU51"/>
<dbReference type="SUPFAM" id="SSF56672">
    <property type="entry name" value="DNA/RNA polymerases"/>
    <property type="match status" value="1"/>
</dbReference>
<evidence type="ECO:0000256" key="2">
    <source>
        <dbReference type="SAM" id="MobiDB-lite"/>
    </source>
</evidence>
<name>A0A6L5JU51_RHOTE</name>
<feature type="region of interest" description="Disordered" evidence="2">
    <location>
        <begin position="384"/>
        <end position="407"/>
    </location>
</feature>